<comment type="caution">
    <text evidence="1">The sequence shown here is derived from an EMBL/GenBank/DDBJ whole genome shotgun (WGS) entry which is preliminary data.</text>
</comment>
<proteinExistence type="predicted"/>
<dbReference type="Proteomes" id="UP001501057">
    <property type="component" value="Unassembled WGS sequence"/>
</dbReference>
<reference evidence="1 2" key="1">
    <citation type="journal article" date="2019" name="Int. J. Syst. Evol. Microbiol.">
        <title>The Global Catalogue of Microorganisms (GCM) 10K type strain sequencing project: providing services to taxonomists for standard genome sequencing and annotation.</title>
        <authorList>
            <consortium name="The Broad Institute Genomics Platform"/>
            <consortium name="The Broad Institute Genome Sequencing Center for Infectious Disease"/>
            <person name="Wu L."/>
            <person name="Ma J."/>
        </authorList>
    </citation>
    <scope>NUCLEOTIDE SEQUENCE [LARGE SCALE GENOMIC DNA]</scope>
    <source>
        <strain evidence="1 2">JCM 13518</strain>
    </source>
</reference>
<protein>
    <recommendedName>
        <fullName evidence="3">Protein ImuA</fullName>
    </recommendedName>
</protein>
<sequence>MDLDELRRRVARLEGRPVDTAAIPVHPALAGLLTPRAGGVYGVDAASLALTLVSGPSAAGAWCGVVGCPDLGLEAAREAGIDTDRLVAVPDPAELWWEVVAALVDALALVVVRPPARVPQRDAARLAARLRTRQCVLVVWGEWPRCDGRLSLVSSHWSGVGHGHGHLRSRRAVIEARTDVTVSRSREVWLPGDLGQLGPVEQPVAAARHEQPDLQLLRGAS</sequence>
<evidence type="ECO:0000313" key="2">
    <source>
        <dbReference type="Proteomes" id="UP001501057"/>
    </source>
</evidence>
<name>A0ABN2JHK3_9ACTN</name>
<dbReference type="RefSeq" id="WP_344197418.1">
    <property type="nucleotide sequence ID" value="NZ_BAAAME010000002.1"/>
</dbReference>
<evidence type="ECO:0000313" key="1">
    <source>
        <dbReference type="EMBL" id="GAA1727475.1"/>
    </source>
</evidence>
<accession>A0ABN2JHK3</accession>
<gene>
    <name evidence="1" type="ORF">GCM10009710_05170</name>
</gene>
<keyword evidence="2" id="KW-1185">Reference proteome</keyword>
<organism evidence="1 2">
    <name type="scientific">Aeromicrobium alkaliterrae</name>
    <dbReference type="NCBI Taxonomy" id="302168"/>
    <lineage>
        <taxon>Bacteria</taxon>
        <taxon>Bacillati</taxon>
        <taxon>Actinomycetota</taxon>
        <taxon>Actinomycetes</taxon>
        <taxon>Propionibacteriales</taxon>
        <taxon>Nocardioidaceae</taxon>
        <taxon>Aeromicrobium</taxon>
    </lineage>
</organism>
<dbReference type="EMBL" id="BAAAME010000002">
    <property type="protein sequence ID" value="GAA1727475.1"/>
    <property type="molecule type" value="Genomic_DNA"/>
</dbReference>
<evidence type="ECO:0008006" key="3">
    <source>
        <dbReference type="Google" id="ProtNLM"/>
    </source>
</evidence>